<dbReference type="SUPFAM" id="SSF82171">
    <property type="entry name" value="DPP6 N-terminal domain-like"/>
    <property type="match status" value="1"/>
</dbReference>
<keyword evidence="2" id="KW-1185">Reference proteome</keyword>
<dbReference type="Proteomes" id="UP001311730">
    <property type="component" value="Unassembled WGS sequence"/>
</dbReference>
<dbReference type="InterPro" id="IPR011659">
    <property type="entry name" value="WD40"/>
</dbReference>
<dbReference type="EMBL" id="JAYKBW010000005">
    <property type="protein sequence ID" value="MEB3074742.1"/>
    <property type="molecule type" value="Genomic_DNA"/>
</dbReference>
<organism evidence="1 2">
    <name type="scientific">Capnocytophaga gingivalis</name>
    <dbReference type="NCBI Taxonomy" id="1017"/>
    <lineage>
        <taxon>Bacteria</taxon>
        <taxon>Pseudomonadati</taxon>
        <taxon>Bacteroidota</taxon>
        <taxon>Flavobacteriia</taxon>
        <taxon>Flavobacteriales</taxon>
        <taxon>Flavobacteriaceae</taxon>
        <taxon>Capnocytophaga</taxon>
    </lineage>
</organism>
<reference evidence="1 2" key="1">
    <citation type="submission" date="2023-12" db="EMBL/GenBank/DDBJ databases">
        <title>Genomic sequences of Capnocytophaga and Parvimonas strains.</title>
        <authorList>
            <person name="Watt R.M."/>
            <person name="Wang M."/>
            <person name="Yang T."/>
            <person name="Tong W.M."/>
        </authorList>
    </citation>
    <scope>NUCLEOTIDE SEQUENCE [LARGE SCALE GENOMIC DNA]</scope>
    <source>
        <strain evidence="1 2">CCUG 13096</strain>
    </source>
</reference>
<dbReference type="PROSITE" id="PS51257">
    <property type="entry name" value="PROKAR_LIPOPROTEIN"/>
    <property type="match status" value="1"/>
</dbReference>
<evidence type="ECO:0000313" key="2">
    <source>
        <dbReference type="Proteomes" id="UP001311730"/>
    </source>
</evidence>
<protein>
    <recommendedName>
        <fullName evidence="3">WD40-like protein</fullName>
    </recommendedName>
</protein>
<evidence type="ECO:0000313" key="1">
    <source>
        <dbReference type="EMBL" id="MEB3074742.1"/>
    </source>
</evidence>
<proteinExistence type="predicted"/>
<dbReference type="Gene3D" id="2.130.10.10">
    <property type="entry name" value="YVTN repeat-like/Quinoprotein amine dehydrogenase"/>
    <property type="match status" value="1"/>
</dbReference>
<dbReference type="RefSeq" id="WP_323983081.1">
    <property type="nucleotide sequence ID" value="NZ_JAYKBW010000005.1"/>
</dbReference>
<gene>
    <name evidence="1" type="ORF">VJJ08_05435</name>
</gene>
<name>A0ABU5ZAH1_9FLAO</name>
<dbReference type="InterPro" id="IPR015943">
    <property type="entry name" value="WD40/YVTN_repeat-like_dom_sf"/>
</dbReference>
<accession>A0ABU5ZAH1</accession>
<dbReference type="Pfam" id="PF07676">
    <property type="entry name" value="PD40"/>
    <property type="match status" value="1"/>
</dbReference>
<evidence type="ECO:0008006" key="3">
    <source>
        <dbReference type="Google" id="ProtNLM"/>
    </source>
</evidence>
<sequence length="365" mass="41042">MKKLTFTIVIASLFLFFSCSKDNETSGAGTSGALGVTGSGIYYQFAGGYGYYDLRSGRNITEIFKSNIVDKYDVSWDGQKLLVAWAKRPYSQYQTDYLQFTYLPMLEKKSGAASSDDDFQKRKINSFDFNGYDVGGSGGVGFFLSPDERFVAVQAKKSTGYNDDNPASILDRSSGRLLKEFNIDRYKPHRINVVGWSSAGELFLSVDNELIKASESNNWRMTYVKKIPFNDIEMLNMNPQGTQFVFRRGDKHIWLYDMEKNSSYQVTTSKVDGITDARTYYSGGERLPSFSPDGKYIAFTGQPRHSAVPYAYDPAVFGTAVAINMLIIIENNGKTRDLDADNDGTIFYPKDGKYPISAAQRLIWR</sequence>
<comment type="caution">
    <text evidence="1">The sequence shown here is derived from an EMBL/GenBank/DDBJ whole genome shotgun (WGS) entry which is preliminary data.</text>
</comment>